<name>A0A517YV12_9BACT</name>
<dbReference type="Proteomes" id="UP000317369">
    <property type="component" value="Chromosome"/>
</dbReference>
<dbReference type="AlphaFoldDB" id="A0A517YV12"/>
<reference evidence="2 3" key="1">
    <citation type="submission" date="2019-02" db="EMBL/GenBank/DDBJ databases">
        <title>Deep-cultivation of Planctomycetes and their phenomic and genomic characterization uncovers novel biology.</title>
        <authorList>
            <person name="Wiegand S."/>
            <person name="Jogler M."/>
            <person name="Boedeker C."/>
            <person name="Pinto D."/>
            <person name="Vollmers J."/>
            <person name="Rivas-Marin E."/>
            <person name="Kohn T."/>
            <person name="Peeters S.H."/>
            <person name="Heuer A."/>
            <person name="Rast P."/>
            <person name="Oberbeckmann S."/>
            <person name="Bunk B."/>
            <person name="Jeske O."/>
            <person name="Meyerdierks A."/>
            <person name="Storesund J.E."/>
            <person name="Kallscheuer N."/>
            <person name="Luecker S."/>
            <person name="Lage O.M."/>
            <person name="Pohl T."/>
            <person name="Merkel B.J."/>
            <person name="Hornburger P."/>
            <person name="Mueller R.-W."/>
            <person name="Bruemmer F."/>
            <person name="Labrenz M."/>
            <person name="Spormann A.M."/>
            <person name="Op den Camp H."/>
            <person name="Overmann J."/>
            <person name="Amann R."/>
            <person name="Jetten M.S.M."/>
            <person name="Mascher T."/>
            <person name="Medema M.H."/>
            <person name="Devos D.P."/>
            <person name="Kaster A.-K."/>
            <person name="Ovreas L."/>
            <person name="Rohde M."/>
            <person name="Galperin M.Y."/>
            <person name="Jogler C."/>
        </authorList>
    </citation>
    <scope>NUCLEOTIDE SEQUENCE [LARGE SCALE GENOMIC DNA]</scope>
    <source>
        <strain evidence="2 3">KS4</strain>
    </source>
</reference>
<sequence>MVQKNFDIDRQLAEEFSQFCKERGMTLGAAVSAAILSYMQLDATEREQANLNLSNWLNEGHHASESKRSRAAKPLGGSKGKRYSS</sequence>
<dbReference type="KEGG" id="pcor:KS4_21180"/>
<evidence type="ECO:0000313" key="3">
    <source>
        <dbReference type="Proteomes" id="UP000317369"/>
    </source>
</evidence>
<keyword evidence="3" id="KW-1185">Reference proteome</keyword>
<dbReference type="RefSeq" id="WP_145077594.1">
    <property type="nucleotide sequence ID" value="NZ_CP036425.1"/>
</dbReference>
<organism evidence="2 3">
    <name type="scientific">Poriferisphaera corsica</name>
    <dbReference type="NCBI Taxonomy" id="2528020"/>
    <lineage>
        <taxon>Bacteria</taxon>
        <taxon>Pseudomonadati</taxon>
        <taxon>Planctomycetota</taxon>
        <taxon>Phycisphaerae</taxon>
        <taxon>Phycisphaerales</taxon>
        <taxon>Phycisphaeraceae</taxon>
        <taxon>Poriferisphaera</taxon>
    </lineage>
</organism>
<gene>
    <name evidence="2" type="ORF">KS4_21180</name>
</gene>
<feature type="region of interest" description="Disordered" evidence="1">
    <location>
        <begin position="60"/>
        <end position="85"/>
    </location>
</feature>
<accession>A0A517YV12</accession>
<proteinExistence type="predicted"/>
<evidence type="ECO:0000256" key="1">
    <source>
        <dbReference type="SAM" id="MobiDB-lite"/>
    </source>
</evidence>
<evidence type="ECO:0000313" key="2">
    <source>
        <dbReference type="EMBL" id="QDU34056.1"/>
    </source>
</evidence>
<protein>
    <submittedName>
        <fullName evidence="2">Uncharacterized protein</fullName>
    </submittedName>
</protein>
<dbReference type="EMBL" id="CP036425">
    <property type="protein sequence ID" value="QDU34056.1"/>
    <property type="molecule type" value="Genomic_DNA"/>
</dbReference>